<sequence>MGHFQLLYHYNGGLEIDAWMGLFGANVYSTRKSTLEAATKKTLVASSIATDKAGYSQRGTNATQKSNTRSKSYMLRDGSTTPPSIWYNGYKTSFLWHRSIGIQALQSTRKMAPSPSSKMKMSITAIVVHLSIWCRSCQPTIVPVVDDGTSDEFNVANRSFRAGDDHIWTPLEKPDGVNGALELYSHNMTPTKIKVRITFFEDVVLKRTATELLAYISSGTLFYVKTDPTKEHTLSVVVRAYAEEASTATSAMKTSVATISEETQQRDCFERPFDKYSSKFVFENVFHSTKDVDDFIEMLPVKEI</sequence>
<evidence type="ECO:0000256" key="3">
    <source>
        <dbReference type="ARBA" id="ARBA00023180"/>
    </source>
</evidence>
<keyword evidence="2" id="KW-0472">Membrane</keyword>
<dbReference type="GO" id="GO:0006078">
    <property type="term" value="P:(1-&gt;6)-beta-D-glucan biosynthetic process"/>
    <property type="evidence" value="ECO:0007669"/>
    <property type="project" value="TreeGrafter"/>
</dbReference>
<evidence type="ECO:0000256" key="2">
    <source>
        <dbReference type="ARBA" id="ARBA00023136"/>
    </source>
</evidence>
<dbReference type="AlphaFoldDB" id="D0MR08"/>
<dbReference type="HOGENOM" id="CLU_917011_0_0_1"/>
<evidence type="ECO:0000256" key="4">
    <source>
        <dbReference type="ARBA" id="ARBA00023316"/>
    </source>
</evidence>
<dbReference type="GO" id="GO:0015926">
    <property type="term" value="F:glucosidase activity"/>
    <property type="evidence" value="ECO:0007669"/>
    <property type="project" value="TreeGrafter"/>
</dbReference>
<dbReference type="RefSeq" id="XP_002909113.1">
    <property type="nucleotide sequence ID" value="XM_002909067.1"/>
</dbReference>
<keyword evidence="6" id="KW-1185">Reference proteome</keyword>
<keyword evidence="4" id="KW-0961">Cell wall biogenesis/degradation</keyword>
<accession>D0MR08</accession>
<evidence type="ECO:0000313" key="6">
    <source>
        <dbReference type="Proteomes" id="UP000006643"/>
    </source>
</evidence>
<dbReference type="Proteomes" id="UP000006643">
    <property type="component" value="Unassembled WGS sequence"/>
</dbReference>
<dbReference type="OrthoDB" id="412647at2759"/>
<organism evidence="5 6">
    <name type="scientific">Phytophthora infestans (strain T30-4)</name>
    <name type="common">Potato late blight agent</name>
    <dbReference type="NCBI Taxonomy" id="403677"/>
    <lineage>
        <taxon>Eukaryota</taxon>
        <taxon>Sar</taxon>
        <taxon>Stramenopiles</taxon>
        <taxon>Oomycota</taxon>
        <taxon>Peronosporomycetes</taxon>
        <taxon>Peronosporales</taxon>
        <taxon>Peronosporaceae</taxon>
        <taxon>Phytophthora</taxon>
    </lineage>
</organism>
<evidence type="ECO:0000313" key="5">
    <source>
        <dbReference type="EMBL" id="EEY57927.1"/>
    </source>
</evidence>
<dbReference type="GO" id="GO:0005789">
    <property type="term" value="C:endoplasmic reticulum membrane"/>
    <property type="evidence" value="ECO:0007669"/>
    <property type="project" value="TreeGrafter"/>
</dbReference>
<dbReference type="EMBL" id="DS028118">
    <property type="protein sequence ID" value="EEY57927.1"/>
    <property type="molecule type" value="Genomic_DNA"/>
</dbReference>
<dbReference type="GO" id="GO:0071555">
    <property type="term" value="P:cell wall organization"/>
    <property type="evidence" value="ECO:0007669"/>
    <property type="project" value="UniProtKB-KW"/>
</dbReference>
<name>D0MR08_PHYIT</name>
<dbReference type="GO" id="GO:0005886">
    <property type="term" value="C:plasma membrane"/>
    <property type="evidence" value="ECO:0007669"/>
    <property type="project" value="TreeGrafter"/>
</dbReference>
<dbReference type="VEuPathDB" id="FungiDB:PITG_00522"/>
<proteinExistence type="predicted"/>
<comment type="subcellular location">
    <subcellularLocation>
        <location evidence="1">Membrane</location>
    </subcellularLocation>
</comment>
<gene>
    <name evidence="5" type="ORF">PITG_00522</name>
</gene>
<dbReference type="InterPro" id="IPR005629">
    <property type="entry name" value="Skn1/Kre6/Sbg1"/>
</dbReference>
<protein>
    <submittedName>
        <fullName evidence="5">Uncharacterized protein</fullName>
    </submittedName>
</protein>
<dbReference type="PANTHER" id="PTHR31361">
    <property type="entry name" value="BETA-GLUCAN SYNTHESIS-ASSOCIATED PROTEIN KRE6-RELATED"/>
    <property type="match status" value="1"/>
</dbReference>
<evidence type="ECO:0000256" key="1">
    <source>
        <dbReference type="ARBA" id="ARBA00004370"/>
    </source>
</evidence>
<dbReference type="PANTHER" id="PTHR31361:SF1">
    <property type="entry name" value="BETA-GLUCAN SYNTHESIS-ASSOCIATED PROTEIN KRE6-RELATED"/>
    <property type="match status" value="1"/>
</dbReference>
<dbReference type="KEGG" id="pif:PITG_00522"/>
<keyword evidence="3" id="KW-0325">Glycoprotein</keyword>
<reference evidence="6" key="1">
    <citation type="journal article" date="2009" name="Nature">
        <title>Genome sequence and analysis of the Irish potato famine pathogen Phytophthora infestans.</title>
        <authorList>
            <consortium name="The Broad Institute Genome Sequencing Platform"/>
            <person name="Haas B.J."/>
            <person name="Kamoun S."/>
            <person name="Zody M.C."/>
            <person name="Jiang R.H."/>
            <person name="Handsaker R.E."/>
            <person name="Cano L.M."/>
            <person name="Grabherr M."/>
            <person name="Kodira C.D."/>
            <person name="Raffaele S."/>
            <person name="Torto-Alalibo T."/>
            <person name="Bozkurt T.O."/>
            <person name="Ah-Fong A.M."/>
            <person name="Alvarado L."/>
            <person name="Anderson V.L."/>
            <person name="Armstrong M.R."/>
            <person name="Avrova A."/>
            <person name="Baxter L."/>
            <person name="Beynon J."/>
            <person name="Boevink P.C."/>
            <person name="Bollmann S.R."/>
            <person name="Bos J.I."/>
            <person name="Bulone V."/>
            <person name="Cai G."/>
            <person name="Cakir C."/>
            <person name="Carrington J.C."/>
            <person name="Chawner M."/>
            <person name="Conti L."/>
            <person name="Costanzo S."/>
            <person name="Ewan R."/>
            <person name="Fahlgren N."/>
            <person name="Fischbach M.A."/>
            <person name="Fugelstad J."/>
            <person name="Gilroy E.M."/>
            <person name="Gnerre S."/>
            <person name="Green P.J."/>
            <person name="Grenville-Briggs L.J."/>
            <person name="Griffith J."/>
            <person name="Grunwald N.J."/>
            <person name="Horn K."/>
            <person name="Horner N.R."/>
            <person name="Hu C.H."/>
            <person name="Huitema E."/>
            <person name="Jeong D.H."/>
            <person name="Jones A.M."/>
            <person name="Jones J.D."/>
            <person name="Jones R.W."/>
            <person name="Karlsson E.K."/>
            <person name="Kunjeti S.G."/>
            <person name="Lamour K."/>
            <person name="Liu Z."/>
            <person name="Ma L."/>
            <person name="Maclean D."/>
            <person name="Chibucos M.C."/>
            <person name="McDonald H."/>
            <person name="McWalters J."/>
            <person name="Meijer H.J."/>
            <person name="Morgan W."/>
            <person name="Morris P.F."/>
            <person name="Munro C.A."/>
            <person name="O'Neill K."/>
            <person name="Ospina-Giraldo M."/>
            <person name="Pinzon A."/>
            <person name="Pritchard L."/>
            <person name="Ramsahoye B."/>
            <person name="Ren Q."/>
            <person name="Restrepo S."/>
            <person name="Roy S."/>
            <person name="Sadanandom A."/>
            <person name="Savidor A."/>
            <person name="Schornack S."/>
            <person name="Schwartz D.C."/>
            <person name="Schumann U.D."/>
            <person name="Schwessinger B."/>
            <person name="Seyer L."/>
            <person name="Sharpe T."/>
            <person name="Silvar C."/>
            <person name="Song J."/>
            <person name="Studholme D.J."/>
            <person name="Sykes S."/>
            <person name="Thines M."/>
            <person name="van de Vondervoort P.J."/>
            <person name="Phuntumart V."/>
            <person name="Wawra S."/>
            <person name="Weide R."/>
            <person name="Win J."/>
            <person name="Young C."/>
            <person name="Zhou S."/>
            <person name="Fry W."/>
            <person name="Meyers B.C."/>
            <person name="van West P."/>
            <person name="Ristaino J."/>
            <person name="Govers F."/>
            <person name="Birch P.R."/>
            <person name="Whisson S.C."/>
            <person name="Judelson H.S."/>
            <person name="Nusbaum C."/>
        </authorList>
    </citation>
    <scope>NUCLEOTIDE SEQUENCE [LARGE SCALE GENOMIC DNA]</scope>
    <source>
        <strain evidence="6">T30-4</strain>
    </source>
</reference>
<dbReference type="GeneID" id="9477487"/>
<dbReference type="InParanoid" id="D0MR08"/>